<evidence type="ECO:0000313" key="2">
    <source>
        <dbReference type="Proteomes" id="UP000760668"/>
    </source>
</evidence>
<dbReference type="Proteomes" id="UP000760668">
    <property type="component" value="Unassembled WGS sequence"/>
</dbReference>
<name>A0A921MLM1_9FIRM</name>
<reference evidence="1" key="2">
    <citation type="submission" date="2021-09" db="EMBL/GenBank/DDBJ databases">
        <authorList>
            <person name="Gilroy R."/>
        </authorList>
    </citation>
    <scope>NUCLEOTIDE SEQUENCE</scope>
    <source>
        <strain evidence="1">CHK179-5677</strain>
    </source>
</reference>
<reference evidence="1" key="1">
    <citation type="journal article" date="2021" name="PeerJ">
        <title>Extensive microbial diversity within the chicken gut microbiome revealed by metagenomics and culture.</title>
        <authorList>
            <person name="Gilroy R."/>
            <person name="Ravi A."/>
            <person name="Getino M."/>
            <person name="Pursley I."/>
            <person name="Horton D.L."/>
            <person name="Alikhan N.F."/>
            <person name="Baker D."/>
            <person name="Gharbi K."/>
            <person name="Hall N."/>
            <person name="Watson M."/>
            <person name="Adriaenssens E.M."/>
            <person name="Foster-Nyarko E."/>
            <person name="Jarju S."/>
            <person name="Secka A."/>
            <person name="Antonio M."/>
            <person name="Oren A."/>
            <person name="Chaudhuri R.R."/>
            <person name="La Ragione R."/>
            <person name="Hildebrand F."/>
            <person name="Pallen M.J."/>
        </authorList>
    </citation>
    <scope>NUCLEOTIDE SEQUENCE</scope>
    <source>
        <strain evidence="1">CHK179-5677</strain>
    </source>
</reference>
<dbReference type="EMBL" id="DYUC01000026">
    <property type="protein sequence ID" value="HJG86089.1"/>
    <property type="molecule type" value="Genomic_DNA"/>
</dbReference>
<comment type="caution">
    <text evidence="1">The sequence shown here is derived from an EMBL/GenBank/DDBJ whole genome shotgun (WGS) entry which is preliminary data.</text>
</comment>
<proteinExistence type="predicted"/>
<protein>
    <submittedName>
        <fullName evidence="1">Uncharacterized protein</fullName>
    </submittedName>
</protein>
<accession>A0A921MLM1</accession>
<evidence type="ECO:0000313" key="1">
    <source>
        <dbReference type="EMBL" id="HJG86089.1"/>
    </source>
</evidence>
<gene>
    <name evidence="1" type="ORF">K8V01_03515</name>
</gene>
<dbReference type="AlphaFoldDB" id="A0A921MLM1"/>
<sequence length="85" mass="9332">MEGYQPSGEVIRLTNAINRALESPNKPEEALSLILKGASARYDCCPPAIPIQEENHPLAVDQNRIRQVVSFITISAENVVAVAFR</sequence>
<dbReference type="RefSeq" id="WP_295370208.1">
    <property type="nucleotide sequence ID" value="NZ_DYUC01000026.1"/>
</dbReference>
<organism evidence="1 2">
    <name type="scientific">Pseudoflavonifractor capillosus</name>
    <dbReference type="NCBI Taxonomy" id="106588"/>
    <lineage>
        <taxon>Bacteria</taxon>
        <taxon>Bacillati</taxon>
        <taxon>Bacillota</taxon>
        <taxon>Clostridia</taxon>
        <taxon>Eubacteriales</taxon>
        <taxon>Oscillospiraceae</taxon>
        <taxon>Pseudoflavonifractor</taxon>
    </lineage>
</organism>